<dbReference type="UniPathway" id="UPA00251">
    <property type="reaction ID" value="UER00318"/>
</dbReference>
<dbReference type="NCBIfam" id="NF006762">
    <property type="entry name" value="PRK09283.1"/>
    <property type="match status" value="1"/>
</dbReference>
<evidence type="ECO:0000256" key="11">
    <source>
        <dbReference type="ARBA" id="ARBA00025628"/>
    </source>
</evidence>
<feature type="binding site" evidence="15">
    <location>
        <position position="219"/>
    </location>
    <ligand>
        <name>5-aminolevulinate</name>
        <dbReference type="ChEBI" id="CHEBI:356416"/>
        <label>1</label>
    </ligand>
</feature>
<keyword evidence="6" id="KW-0479">Metal-binding</keyword>
<keyword evidence="7" id="KW-0862">Zinc</keyword>
<feature type="active site" description="Schiff-base intermediate with substrate" evidence="14">
    <location>
        <position position="197"/>
    </location>
</feature>
<dbReference type="GO" id="GO:0004655">
    <property type="term" value="F:porphobilinogen synthase activity"/>
    <property type="evidence" value="ECO:0007669"/>
    <property type="project" value="UniProtKB-EC"/>
</dbReference>
<dbReference type="GO" id="GO:0005829">
    <property type="term" value="C:cytosol"/>
    <property type="evidence" value="ECO:0007669"/>
    <property type="project" value="TreeGrafter"/>
</dbReference>
<comment type="pathway">
    <text evidence="2">Porphyrin-containing compound metabolism; protoporphyrin-IX biosynthesis; coproporphyrinogen-III from 5-aminolevulinate: step 1/4.</text>
</comment>
<dbReference type="PRINTS" id="PR00144">
    <property type="entry name" value="DALDHYDRTASE"/>
</dbReference>
<keyword evidence="9 16" id="KW-0456">Lyase</keyword>
<dbReference type="Proteomes" id="UP000091820">
    <property type="component" value="Unassembled WGS sequence"/>
</dbReference>
<evidence type="ECO:0000256" key="5">
    <source>
        <dbReference type="ARBA" id="ARBA00020771"/>
    </source>
</evidence>
<evidence type="ECO:0000313" key="19">
    <source>
        <dbReference type="Proteomes" id="UP000091820"/>
    </source>
</evidence>
<dbReference type="PANTHER" id="PTHR11458">
    <property type="entry name" value="DELTA-AMINOLEVULINIC ACID DEHYDRATASE"/>
    <property type="match status" value="1"/>
</dbReference>
<comment type="function">
    <text evidence="11">Catalyzes an early step in the biosynthesis of tetrapyrroles. Binds two molecules of 5-aminolevulinate per subunit, each at a distinct site, and catalyzes their condensation to form porphobilinogen.</text>
</comment>
<feature type="binding site" evidence="15">
    <location>
        <position position="277"/>
    </location>
    <ligand>
        <name>5-aminolevulinate</name>
        <dbReference type="ChEBI" id="CHEBI:356416"/>
        <label>2</label>
    </ligand>
</feature>
<evidence type="ECO:0000256" key="12">
    <source>
        <dbReference type="ARBA" id="ARBA00025861"/>
    </source>
</evidence>
<evidence type="ECO:0000256" key="16">
    <source>
        <dbReference type="RuleBase" id="RU000515"/>
    </source>
</evidence>
<evidence type="ECO:0000256" key="10">
    <source>
        <dbReference type="ARBA" id="ARBA00023244"/>
    </source>
</evidence>
<comment type="subunit">
    <text evidence="12">Homooctamer; active form. Homohexamer; low activity form.</text>
</comment>
<reference evidence="18" key="2">
    <citation type="submission" date="2020-05" db="UniProtKB">
        <authorList>
            <consortium name="EnsemblMetazoa"/>
        </authorList>
    </citation>
    <scope>IDENTIFICATION</scope>
    <source>
        <strain evidence="18">IAEA</strain>
    </source>
</reference>
<sequence>MNTKLHSGLHHPTLRLVQESGCEIMPHNLMYPLFLINDDEAKQPIDSMPEQFRFGAKRLHEHLEPLIEKGLKSVILFGVIDNAMKDENATHADSAENPVIKILPRLRKSFPKLLIACDVCLCPYTSHGHCGILNDENVIQNSASIKRIAEVAVAYGKAGAHIVAPSDMMDNRIKAIKEGLIAAHIENIVSVLSYSAKFASNFYGPFRDAARSTPAFKDRRTYQLPTGSEGLAARAVQRDVIEGADMLMVKPGMPYLDIVRQTKDQYPQYPLYVYQVSGEYAMLYHGARQGAFDLNEVLIESMKGFRRAGADCVITYFAPRLLDLITASG</sequence>
<dbReference type="InterPro" id="IPR030656">
    <property type="entry name" value="ALAD_AS"/>
</dbReference>
<evidence type="ECO:0000256" key="13">
    <source>
        <dbReference type="ARBA" id="ARBA00047651"/>
    </source>
</evidence>
<evidence type="ECO:0000256" key="14">
    <source>
        <dbReference type="PIRSR" id="PIRSR001415-1"/>
    </source>
</evidence>
<feature type="binding site" evidence="15">
    <location>
        <position position="207"/>
    </location>
    <ligand>
        <name>5-aminolevulinate</name>
        <dbReference type="ChEBI" id="CHEBI:356416"/>
        <label>1</label>
    </ligand>
</feature>
<comment type="catalytic activity">
    <reaction evidence="13 16">
        <text>2 5-aminolevulinate = porphobilinogen + 2 H2O + H(+)</text>
        <dbReference type="Rhea" id="RHEA:24064"/>
        <dbReference type="ChEBI" id="CHEBI:15377"/>
        <dbReference type="ChEBI" id="CHEBI:15378"/>
        <dbReference type="ChEBI" id="CHEBI:58126"/>
        <dbReference type="ChEBI" id="CHEBI:356416"/>
        <dbReference type="EC" id="4.2.1.24"/>
    </reaction>
</comment>
<dbReference type="InterPro" id="IPR001731">
    <property type="entry name" value="ALAD"/>
</dbReference>
<dbReference type="Gene3D" id="3.20.20.70">
    <property type="entry name" value="Aldolase class I"/>
    <property type="match status" value="1"/>
</dbReference>
<evidence type="ECO:0000256" key="7">
    <source>
        <dbReference type="ARBA" id="ARBA00022833"/>
    </source>
</evidence>
<evidence type="ECO:0000313" key="18">
    <source>
        <dbReference type="EnsemblMetazoa" id="GBRI015022-PA"/>
    </source>
</evidence>
<keyword evidence="19" id="KW-1185">Reference proteome</keyword>
<dbReference type="PROSITE" id="PS00169">
    <property type="entry name" value="D_ALA_DEHYDRATASE"/>
    <property type="match status" value="1"/>
</dbReference>
<evidence type="ECO:0000256" key="15">
    <source>
        <dbReference type="PIRSR" id="PIRSR001415-2"/>
    </source>
</evidence>
<dbReference type="GO" id="GO:0008270">
    <property type="term" value="F:zinc ion binding"/>
    <property type="evidence" value="ECO:0007669"/>
    <property type="project" value="TreeGrafter"/>
</dbReference>
<protein>
    <recommendedName>
        <fullName evidence="5 16">Delta-aminolevulinic acid dehydratase</fullName>
        <ecNumber evidence="4 16">4.2.1.24</ecNumber>
    </recommendedName>
</protein>
<evidence type="ECO:0000256" key="1">
    <source>
        <dbReference type="ARBA" id="ARBA00001947"/>
    </source>
</evidence>
<dbReference type="FunFam" id="3.20.20.70:FF:000048">
    <property type="entry name" value="Delta-aminolevulinic acid dehydratase"/>
    <property type="match status" value="1"/>
</dbReference>
<dbReference type="PIRSF" id="PIRSF001415">
    <property type="entry name" value="Porphbilin_synth"/>
    <property type="match status" value="1"/>
</dbReference>
<keyword evidence="10 16" id="KW-0627">Porphyrin biosynthesis</keyword>
<accession>A0A1A9WCZ5</accession>
<dbReference type="VEuPathDB" id="VectorBase:GBRI015022"/>
<dbReference type="Pfam" id="PF00490">
    <property type="entry name" value="ALAD"/>
    <property type="match status" value="1"/>
</dbReference>
<dbReference type="STRING" id="37001.A0A1A9WCZ5"/>
<dbReference type="AlphaFoldDB" id="A0A1A9WCZ5"/>
<evidence type="ECO:0000256" key="2">
    <source>
        <dbReference type="ARBA" id="ARBA00004694"/>
    </source>
</evidence>
<comment type="similarity">
    <text evidence="3 17">Belongs to the ALAD family.</text>
</comment>
<reference evidence="19" key="1">
    <citation type="submission" date="2014-03" db="EMBL/GenBank/DDBJ databases">
        <authorList>
            <person name="Aksoy S."/>
            <person name="Warren W."/>
            <person name="Wilson R.K."/>
        </authorList>
    </citation>
    <scope>NUCLEOTIDE SEQUENCE [LARGE SCALE GENOMIC DNA]</scope>
    <source>
        <strain evidence="19">IAEA</strain>
    </source>
</reference>
<evidence type="ECO:0000256" key="6">
    <source>
        <dbReference type="ARBA" id="ARBA00022723"/>
    </source>
</evidence>
<comment type="cofactor">
    <cofactor evidence="1">
        <name>Zn(2+)</name>
        <dbReference type="ChEBI" id="CHEBI:29105"/>
    </cofactor>
</comment>
<name>A0A1A9WCZ5_9MUSC</name>
<keyword evidence="8" id="KW-0350">Heme biosynthesis</keyword>
<dbReference type="PANTHER" id="PTHR11458:SF0">
    <property type="entry name" value="DELTA-AMINOLEVULINIC ACID DEHYDRATASE"/>
    <property type="match status" value="1"/>
</dbReference>
<evidence type="ECO:0000256" key="9">
    <source>
        <dbReference type="ARBA" id="ARBA00023239"/>
    </source>
</evidence>
<feature type="binding site" evidence="15">
    <location>
        <position position="316"/>
    </location>
    <ligand>
        <name>5-aminolevulinate</name>
        <dbReference type="ChEBI" id="CHEBI:356416"/>
        <label>2</label>
    </ligand>
</feature>
<proteinExistence type="inferred from homology"/>
<evidence type="ECO:0000256" key="4">
    <source>
        <dbReference type="ARBA" id="ARBA00012053"/>
    </source>
</evidence>
<evidence type="ECO:0000256" key="8">
    <source>
        <dbReference type="ARBA" id="ARBA00023133"/>
    </source>
</evidence>
<dbReference type="GO" id="GO:0006782">
    <property type="term" value="P:protoporphyrinogen IX biosynthetic process"/>
    <property type="evidence" value="ECO:0007669"/>
    <property type="project" value="UniProtKB-UniPathway"/>
</dbReference>
<dbReference type="SUPFAM" id="SSF51569">
    <property type="entry name" value="Aldolase"/>
    <property type="match status" value="1"/>
</dbReference>
<organism evidence="18 19">
    <name type="scientific">Glossina brevipalpis</name>
    <dbReference type="NCBI Taxonomy" id="37001"/>
    <lineage>
        <taxon>Eukaryota</taxon>
        <taxon>Metazoa</taxon>
        <taxon>Ecdysozoa</taxon>
        <taxon>Arthropoda</taxon>
        <taxon>Hexapoda</taxon>
        <taxon>Insecta</taxon>
        <taxon>Pterygota</taxon>
        <taxon>Neoptera</taxon>
        <taxon>Endopterygota</taxon>
        <taxon>Diptera</taxon>
        <taxon>Brachycera</taxon>
        <taxon>Muscomorpha</taxon>
        <taxon>Hippoboscoidea</taxon>
        <taxon>Glossinidae</taxon>
        <taxon>Glossina</taxon>
    </lineage>
</organism>
<dbReference type="SMART" id="SM01004">
    <property type="entry name" value="ALAD"/>
    <property type="match status" value="1"/>
</dbReference>
<dbReference type="EnsemblMetazoa" id="GBRI015022-RA">
    <property type="protein sequence ID" value="GBRI015022-PA"/>
    <property type="gene ID" value="GBRI015022"/>
</dbReference>
<feature type="active site" description="Schiff-base intermediate with substrate" evidence="14">
    <location>
        <position position="250"/>
    </location>
</feature>
<dbReference type="EC" id="4.2.1.24" evidence="4 16"/>
<evidence type="ECO:0000256" key="3">
    <source>
        <dbReference type="ARBA" id="ARBA00008055"/>
    </source>
</evidence>
<evidence type="ECO:0000256" key="17">
    <source>
        <dbReference type="RuleBase" id="RU004161"/>
    </source>
</evidence>
<dbReference type="InterPro" id="IPR013785">
    <property type="entry name" value="Aldolase_TIM"/>
</dbReference>